<proteinExistence type="predicted"/>
<reference evidence="1" key="1">
    <citation type="journal article" date="2020" name="Microbiol. Resour. Announc.">
        <title>Complete Genome Sequence of Novel Psychrotolerant Legionella Strain TUM19329, Isolated from Antarctic Lake Sediment.</title>
        <authorList>
            <person name="Shimada S."/>
            <person name="Nakai R."/>
            <person name="Aoki K."/>
            <person name="Shimoeda N."/>
            <person name="Ohno G."/>
            <person name="Miyazaki Y."/>
            <person name="Kudoh S."/>
            <person name="Imura S."/>
            <person name="Watanabe K."/>
            <person name="Ishii Y."/>
            <person name="Tateda K."/>
        </authorList>
    </citation>
    <scope>NUCLEOTIDE SEQUENCE [LARGE SCALE GENOMIC DNA]</scope>
    <source>
        <strain evidence="1">TUM19329</strain>
    </source>
</reference>
<dbReference type="KEGG" id="lant:TUM19329_30940"/>
<dbReference type="EMBL" id="AP022839">
    <property type="protein sequence ID" value="BCA96733.1"/>
    <property type="molecule type" value="Genomic_DNA"/>
</dbReference>
<sequence length="244" mass="27424">MTKSREYTNECPITFDIITAENGIMVITFDLHSQNDKPSVTYYTQEGFETGWQKGCCPESLRRHCMSVALSDLTDEQLSSLNVPGQSDALQNGGKDNFHKKSYASVFFKSIEASHKIQQILDGFKVKIDTVGQHHMDAIKVAEDLYKDLTKLNENTFNKLDDEKLAAFPQQAQSLITIATPLLQKDLGWGSYLTNLATELCNSAVKFFTVGRHPGFFKVKDSGAVENAKELERELKQLYSPKLD</sequence>
<evidence type="ECO:0000313" key="2">
    <source>
        <dbReference type="Proteomes" id="UP000502894"/>
    </source>
</evidence>
<evidence type="ECO:0000313" key="1">
    <source>
        <dbReference type="EMBL" id="BCA96733.1"/>
    </source>
</evidence>
<organism evidence="1 2">
    <name type="scientific">Legionella antarctica</name>
    <dbReference type="NCBI Taxonomy" id="2708020"/>
    <lineage>
        <taxon>Bacteria</taxon>
        <taxon>Pseudomonadati</taxon>
        <taxon>Pseudomonadota</taxon>
        <taxon>Gammaproteobacteria</taxon>
        <taxon>Legionellales</taxon>
        <taxon>Legionellaceae</taxon>
        <taxon>Legionella</taxon>
    </lineage>
</organism>
<dbReference type="Proteomes" id="UP000502894">
    <property type="component" value="Chromosome"/>
</dbReference>
<keyword evidence="2" id="KW-1185">Reference proteome</keyword>
<dbReference type="RefSeq" id="WP_173237974.1">
    <property type="nucleotide sequence ID" value="NZ_AP022839.1"/>
</dbReference>
<name>A0A6F8T928_9GAMM</name>
<dbReference type="AlphaFoldDB" id="A0A6F8T928"/>
<protein>
    <submittedName>
        <fullName evidence="1">Uncharacterized protein</fullName>
    </submittedName>
</protein>
<gene>
    <name evidence="1" type="ORF">TUM19329_30940</name>
</gene>
<accession>A0A6F8T928</accession>